<dbReference type="InterPro" id="IPR008397">
    <property type="entry name" value="Alginate_lyase_dom"/>
</dbReference>
<keyword evidence="1" id="KW-0732">Signal</keyword>
<keyword evidence="5" id="KW-1185">Reference proteome</keyword>
<dbReference type="InterPro" id="IPR008929">
    <property type="entry name" value="Chondroitin_lyas"/>
</dbReference>
<accession>A0ABS9A312</accession>
<proteinExistence type="predicted"/>
<organism evidence="4 5">
    <name type="scientific">Billgrantia ethanolica</name>
    <dbReference type="NCBI Taxonomy" id="2733486"/>
    <lineage>
        <taxon>Bacteria</taxon>
        <taxon>Pseudomonadati</taxon>
        <taxon>Pseudomonadota</taxon>
        <taxon>Gammaproteobacteria</taxon>
        <taxon>Oceanospirillales</taxon>
        <taxon>Halomonadaceae</taxon>
        <taxon>Billgrantia</taxon>
    </lineage>
</organism>
<evidence type="ECO:0000313" key="5">
    <source>
        <dbReference type="Proteomes" id="UP001320168"/>
    </source>
</evidence>
<evidence type="ECO:0000256" key="1">
    <source>
        <dbReference type="ARBA" id="ARBA00022729"/>
    </source>
</evidence>
<protein>
    <submittedName>
        <fullName evidence="4">Alginate lyase family protein</fullName>
    </submittedName>
</protein>
<comment type="caution">
    <text evidence="4">The sequence shown here is derived from an EMBL/GenBank/DDBJ whole genome shotgun (WGS) entry which is preliminary data.</text>
</comment>
<evidence type="ECO:0000256" key="2">
    <source>
        <dbReference type="ARBA" id="ARBA00023239"/>
    </source>
</evidence>
<evidence type="ECO:0000259" key="3">
    <source>
        <dbReference type="Pfam" id="PF05426"/>
    </source>
</evidence>
<dbReference type="Gene3D" id="1.50.10.100">
    <property type="entry name" value="Chondroitin AC/alginate lyase"/>
    <property type="match status" value="1"/>
</dbReference>
<keyword evidence="2 4" id="KW-0456">Lyase</keyword>
<reference evidence="4 5" key="1">
    <citation type="journal article" date="2021" name="Front. Microbiol.">
        <title>Aerobic Denitrification and Heterotrophic Sulfur Oxidation in the Genus Halomonas Revealed by Six Novel Species Characterizations and Genome-Based Analysis.</title>
        <authorList>
            <person name="Wang L."/>
            <person name="Shao Z."/>
        </authorList>
    </citation>
    <scope>NUCLEOTIDE SEQUENCE [LARGE SCALE GENOMIC DNA]</scope>
    <source>
        <strain evidence="4 5">MCCC 1A11081</strain>
    </source>
</reference>
<feature type="domain" description="Alginate lyase" evidence="3">
    <location>
        <begin position="407"/>
        <end position="687"/>
    </location>
</feature>
<gene>
    <name evidence="4" type="ORF">HOP53_05125</name>
</gene>
<dbReference type="Pfam" id="PF05426">
    <property type="entry name" value="Alginate_lyase"/>
    <property type="match status" value="1"/>
</dbReference>
<dbReference type="SUPFAM" id="SSF48230">
    <property type="entry name" value="Chondroitin AC/alginate lyase"/>
    <property type="match status" value="1"/>
</dbReference>
<evidence type="ECO:0000313" key="4">
    <source>
        <dbReference type="EMBL" id="MCE8002214.1"/>
    </source>
</evidence>
<dbReference type="EMBL" id="JABFTX010000001">
    <property type="protein sequence ID" value="MCE8002214.1"/>
    <property type="molecule type" value="Genomic_DNA"/>
</dbReference>
<dbReference type="GO" id="GO:0016829">
    <property type="term" value="F:lyase activity"/>
    <property type="evidence" value="ECO:0007669"/>
    <property type="project" value="UniProtKB-KW"/>
</dbReference>
<dbReference type="Proteomes" id="UP001320168">
    <property type="component" value="Unassembled WGS sequence"/>
</dbReference>
<sequence length="748" mass="86309">MDLGQVSAVLNYLKKFKRDFQFRLLHNIKVTTPAERQVKRKKAISHGEVQERQFSLNNFESKFVLYRIIGNDLVPRHEKGQSRKNLEFILKNEPKLEGCVKHFIVNRIVDPDEEKQIIGMLEAANVEYIHIPFHLDAYQTLSLDVEGVPREYLPTGKLFTQLTAAQQSRIWMRLYRHKNNYVMNNNGARNAALSAGKAQAKWVLPWDGNCFLTDEAWKEIVTGIEEQPECRYFVVPMARISSNESLLEKGYRPHADEEPQMIFRCDSTEVFDEACYYGRRPKVELFWRLGIPGKWDHWHVEPWDIPCPGYSEDAGAFATAGWVARLFSGQGHLEKGKSGLVDRGLARNEAIANLLDRLDGVGFHSRYDSNRLCYVADVASHGGASETLRQSLVSAADEALSRGPYSVVDKKTLPPSNNLHDYWHPAPYFWPIPLPIPGLPYIRRDGKRVPGTRLYEPMSDNYDRTRLQRLFDDTFVLALAGSVSQDERYHDHASKLVRTWFLDPETAMAPHLEYAQVRKGWNGNRGSSSGIIEAKDFYYFLDAVRLLEQCNRLTESEADAFREWLSKYLHWLRTSPQGVKERAAQNNHGTYYDLQVGTIAAFLGEDTLLRHTLRDCRFRIVHQFAADGSQPEELKRTTTAHYCCFNLQGWIHLAQLAESCGEDLWSFEGPEGQSIRRAMEWLLSYMGKDWPFQQIDNFDSERYYPIYYAYLSRYGKVSGLEHLGIPSKEEVKPLFFPHDGIRPFWQLS</sequence>
<name>A0ABS9A312_9GAMM</name>